<dbReference type="PANTHER" id="PTHR24329">
    <property type="entry name" value="HOMEOBOX PROTEIN ARISTALESS"/>
    <property type="match status" value="1"/>
</dbReference>
<dbReference type="SUPFAM" id="SSF46689">
    <property type="entry name" value="Homeodomain-like"/>
    <property type="match status" value="1"/>
</dbReference>
<dbReference type="GO" id="GO:0000981">
    <property type="term" value="F:DNA-binding transcription factor activity, RNA polymerase II-specific"/>
    <property type="evidence" value="ECO:0007669"/>
    <property type="project" value="InterPro"/>
</dbReference>
<feature type="region of interest" description="Disordered" evidence="8">
    <location>
        <begin position="123"/>
        <end position="171"/>
    </location>
</feature>
<dbReference type="InterPro" id="IPR009057">
    <property type="entry name" value="Homeodomain-like_sf"/>
</dbReference>
<evidence type="ECO:0000256" key="6">
    <source>
        <dbReference type="PROSITE-ProRule" id="PRU00108"/>
    </source>
</evidence>
<dbReference type="PROSITE" id="PS50071">
    <property type="entry name" value="HOMEOBOX_2"/>
    <property type="match status" value="1"/>
</dbReference>
<dbReference type="AlphaFoldDB" id="A0A1D2M3G2"/>
<dbReference type="Gene3D" id="1.10.10.60">
    <property type="entry name" value="Homeodomain-like"/>
    <property type="match status" value="1"/>
</dbReference>
<dbReference type="STRING" id="48709.A0A1D2M3G2"/>
<dbReference type="InterPro" id="IPR050649">
    <property type="entry name" value="Paired_Homeobox_TFs"/>
</dbReference>
<organism evidence="10 11">
    <name type="scientific">Orchesella cincta</name>
    <name type="common">Springtail</name>
    <name type="synonym">Podura cincta</name>
    <dbReference type="NCBI Taxonomy" id="48709"/>
    <lineage>
        <taxon>Eukaryota</taxon>
        <taxon>Metazoa</taxon>
        <taxon>Ecdysozoa</taxon>
        <taxon>Arthropoda</taxon>
        <taxon>Hexapoda</taxon>
        <taxon>Collembola</taxon>
        <taxon>Entomobryomorpha</taxon>
        <taxon>Entomobryoidea</taxon>
        <taxon>Orchesellidae</taxon>
        <taxon>Orchesellinae</taxon>
        <taxon>Orchesella</taxon>
    </lineage>
</organism>
<evidence type="ECO:0000259" key="9">
    <source>
        <dbReference type="PROSITE" id="PS50071"/>
    </source>
</evidence>
<dbReference type="CDD" id="cd00086">
    <property type="entry name" value="homeodomain"/>
    <property type="match status" value="1"/>
</dbReference>
<dbReference type="GO" id="GO:0000977">
    <property type="term" value="F:RNA polymerase II transcription regulatory region sequence-specific DNA binding"/>
    <property type="evidence" value="ECO:0007669"/>
    <property type="project" value="TreeGrafter"/>
</dbReference>
<dbReference type="Pfam" id="PF00046">
    <property type="entry name" value="Homeodomain"/>
    <property type="match status" value="1"/>
</dbReference>
<dbReference type="Proteomes" id="UP000094527">
    <property type="component" value="Unassembled WGS sequence"/>
</dbReference>
<dbReference type="SMART" id="SM00389">
    <property type="entry name" value="HOX"/>
    <property type="match status" value="1"/>
</dbReference>
<dbReference type="OrthoDB" id="10248777at2759"/>
<name>A0A1D2M3G2_ORCCI</name>
<feature type="domain" description="Homeobox" evidence="9">
    <location>
        <begin position="63"/>
        <end position="123"/>
    </location>
</feature>
<evidence type="ECO:0000256" key="1">
    <source>
        <dbReference type="ARBA" id="ARBA00004123"/>
    </source>
</evidence>
<dbReference type="InterPro" id="IPR017970">
    <property type="entry name" value="Homeobox_CS"/>
</dbReference>
<evidence type="ECO:0000256" key="7">
    <source>
        <dbReference type="RuleBase" id="RU000682"/>
    </source>
</evidence>
<evidence type="ECO:0000256" key="8">
    <source>
        <dbReference type="SAM" id="MobiDB-lite"/>
    </source>
</evidence>
<dbReference type="EMBL" id="LJIJ01005283">
    <property type="protein sequence ID" value="ODM87451.1"/>
    <property type="molecule type" value="Genomic_DNA"/>
</dbReference>
<feature type="compositionally biased region" description="Polar residues" evidence="8">
    <location>
        <begin position="25"/>
        <end position="34"/>
    </location>
</feature>
<keyword evidence="2" id="KW-0217">Developmental protein</keyword>
<reference evidence="10 11" key="1">
    <citation type="journal article" date="2016" name="Genome Biol. Evol.">
        <title>Gene Family Evolution Reflects Adaptation to Soil Environmental Stressors in the Genome of the Collembolan Orchesella cincta.</title>
        <authorList>
            <person name="Faddeeva-Vakhrusheva A."/>
            <person name="Derks M.F."/>
            <person name="Anvar S.Y."/>
            <person name="Agamennone V."/>
            <person name="Suring W."/>
            <person name="Smit S."/>
            <person name="van Straalen N.M."/>
            <person name="Roelofs D."/>
        </authorList>
    </citation>
    <scope>NUCLEOTIDE SEQUENCE [LARGE SCALE GENOMIC DNA]</scope>
    <source>
        <tissue evidence="10">Mixed pool</tissue>
    </source>
</reference>
<evidence type="ECO:0000256" key="3">
    <source>
        <dbReference type="ARBA" id="ARBA00023125"/>
    </source>
</evidence>
<keyword evidence="5 6" id="KW-0539">Nucleus</keyword>
<evidence type="ECO:0000256" key="4">
    <source>
        <dbReference type="ARBA" id="ARBA00023155"/>
    </source>
</evidence>
<dbReference type="PANTHER" id="PTHR24329:SF543">
    <property type="entry name" value="FI01017P-RELATED"/>
    <property type="match status" value="1"/>
</dbReference>
<gene>
    <name evidence="10" type="ORF">Ocin01_19231</name>
</gene>
<feature type="compositionally biased region" description="Polar residues" evidence="8">
    <location>
        <begin position="131"/>
        <end position="142"/>
    </location>
</feature>
<keyword evidence="4 6" id="KW-0371">Homeobox</keyword>
<dbReference type="GO" id="GO:0005634">
    <property type="term" value="C:nucleus"/>
    <property type="evidence" value="ECO:0007669"/>
    <property type="project" value="UniProtKB-SubCell"/>
</dbReference>
<comment type="caution">
    <text evidence="10">The sequence shown here is derived from an EMBL/GenBank/DDBJ whole genome shotgun (WGS) entry which is preliminary data.</text>
</comment>
<feature type="region of interest" description="Disordered" evidence="8">
    <location>
        <begin position="19"/>
        <end position="68"/>
    </location>
</feature>
<comment type="subcellular location">
    <subcellularLocation>
        <location evidence="1 6 7">Nucleus</location>
    </subcellularLocation>
</comment>
<feature type="region of interest" description="Disordered" evidence="8">
    <location>
        <begin position="293"/>
        <end position="322"/>
    </location>
</feature>
<dbReference type="InterPro" id="IPR001356">
    <property type="entry name" value="HD"/>
</dbReference>
<evidence type="ECO:0000256" key="5">
    <source>
        <dbReference type="ARBA" id="ARBA00023242"/>
    </source>
</evidence>
<keyword evidence="3 6" id="KW-0238">DNA-binding</keyword>
<dbReference type="PROSITE" id="PS00027">
    <property type="entry name" value="HOMEOBOX_1"/>
    <property type="match status" value="1"/>
</dbReference>
<accession>A0A1D2M3G2</accession>
<dbReference type="FunFam" id="1.10.10.60:FF:000102">
    <property type="entry name" value="Aristaless related homeobox"/>
    <property type="match status" value="1"/>
</dbReference>
<keyword evidence="11" id="KW-1185">Reference proteome</keyword>
<protein>
    <submittedName>
        <fullName evidence="10">Homeobox protein aristaless</fullName>
    </submittedName>
</protein>
<sequence length="322" mass="35370">MDFETLKVPILVPLSDWTLPEKSCSESPQSSRDISPTGLASLGSGQPDSSELRGGGSGGSNKRKQRRYRTTFTSFQLEELERAFHRTHYPDVFLREELALRISLTEARVQVWFQNRRAKWRKQEKGRMMSPTPSSLMHSQLRSAEPSPSHSSPPLHPLHHHQAHSDSFLPYPDPTLSNPMCGPAGLGHNRSINPYLGFDWSSSLLSASVAAAAVAASTSPMPMPMSMPTPVTSPARLSSFPLSPPGCYFGQPDHLHPYTPNNGSMCHQQHSSHIIDHDPLISVGSSAFLNLSGSHEKEDQNPGNNSDDSGSLMIPMQADRDM</sequence>
<dbReference type="OMA" id="PYNAAMI"/>
<evidence type="ECO:0000313" key="11">
    <source>
        <dbReference type="Proteomes" id="UP000094527"/>
    </source>
</evidence>
<evidence type="ECO:0000256" key="2">
    <source>
        <dbReference type="ARBA" id="ARBA00022473"/>
    </source>
</evidence>
<proteinExistence type="predicted"/>
<feature type="DNA-binding region" description="Homeobox" evidence="6">
    <location>
        <begin position="65"/>
        <end position="124"/>
    </location>
</feature>
<evidence type="ECO:0000313" key="10">
    <source>
        <dbReference type="EMBL" id="ODM87451.1"/>
    </source>
</evidence>